<dbReference type="OrthoDB" id="10490330at2759"/>
<dbReference type="AlphaFoldDB" id="A0A0V0SEQ4"/>
<keyword evidence="2" id="KW-1185">Reference proteome</keyword>
<dbReference type="EMBL" id="JYDL01000013">
    <property type="protein sequence ID" value="KRX25257.1"/>
    <property type="molecule type" value="Genomic_DNA"/>
</dbReference>
<comment type="caution">
    <text evidence="1">The sequence shown here is derived from an EMBL/GenBank/DDBJ whole genome shotgun (WGS) entry which is preliminary data.</text>
</comment>
<gene>
    <name evidence="1" type="ORF">T07_11591</name>
</gene>
<organism evidence="1 2">
    <name type="scientific">Trichinella nelsoni</name>
    <dbReference type="NCBI Taxonomy" id="6336"/>
    <lineage>
        <taxon>Eukaryota</taxon>
        <taxon>Metazoa</taxon>
        <taxon>Ecdysozoa</taxon>
        <taxon>Nematoda</taxon>
        <taxon>Enoplea</taxon>
        <taxon>Dorylaimia</taxon>
        <taxon>Trichinellida</taxon>
        <taxon>Trichinellidae</taxon>
        <taxon>Trichinella</taxon>
    </lineage>
</organism>
<evidence type="ECO:0000313" key="2">
    <source>
        <dbReference type="Proteomes" id="UP000054630"/>
    </source>
</evidence>
<dbReference type="Proteomes" id="UP000054630">
    <property type="component" value="Unassembled WGS sequence"/>
</dbReference>
<evidence type="ECO:0000313" key="1">
    <source>
        <dbReference type="EMBL" id="KRX25257.1"/>
    </source>
</evidence>
<reference evidence="1 2" key="1">
    <citation type="submission" date="2015-01" db="EMBL/GenBank/DDBJ databases">
        <title>Evolution of Trichinella species and genotypes.</title>
        <authorList>
            <person name="Korhonen P.K."/>
            <person name="Edoardo P."/>
            <person name="Giuseppe L.R."/>
            <person name="Gasser R.B."/>
        </authorList>
    </citation>
    <scope>NUCLEOTIDE SEQUENCE [LARGE SCALE GENOMIC DNA]</scope>
    <source>
        <strain evidence="1">ISS37</strain>
    </source>
</reference>
<sequence length="71" mass="7966">MKVHIFTAHLFLTRLRYQRPAALETRSSLAQLPLRRPSLPCPLTGAPTAESHCTSSRAGWIDFQEMTLSIS</sequence>
<proteinExistence type="predicted"/>
<accession>A0A0V0SEQ4</accession>
<protein>
    <submittedName>
        <fullName evidence="1">Uncharacterized protein</fullName>
    </submittedName>
</protein>
<name>A0A0V0SEQ4_9BILA</name>